<reference evidence="1" key="1">
    <citation type="submission" date="2021-05" db="EMBL/GenBank/DDBJ databases">
        <authorList>
            <person name="Alioto T."/>
            <person name="Alioto T."/>
            <person name="Gomez Garrido J."/>
        </authorList>
    </citation>
    <scope>NUCLEOTIDE SEQUENCE</scope>
</reference>
<proteinExistence type="predicted"/>
<evidence type="ECO:0000313" key="1">
    <source>
        <dbReference type="EMBL" id="CAG6567440.1"/>
    </source>
</evidence>
<dbReference type="EMBL" id="HBUE01172647">
    <property type="protein sequence ID" value="CAG6515940.1"/>
    <property type="molecule type" value="Transcribed_RNA"/>
</dbReference>
<organism evidence="1">
    <name type="scientific">Culex pipiens</name>
    <name type="common">House mosquito</name>
    <dbReference type="NCBI Taxonomy" id="7175"/>
    <lineage>
        <taxon>Eukaryota</taxon>
        <taxon>Metazoa</taxon>
        <taxon>Ecdysozoa</taxon>
        <taxon>Arthropoda</taxon>
        <taxon>Hexapoda</taxon>
        <taxon>Insecta</taxon>
        <taxon>Pterygota</taxon>
        <taxon>Neoptera</taxon>
        <taxon>Endopterygota</taxon>
        <taxon>Diptera</taxon>
        <taxon>Nematocera</taxon>
        <taxon>Culicoidea</taxon>
        <taxon>Culicidae</taxon>
        <taxon>Culicinae</taxon>
        <taxon>Culicini</taxon>
        <taxon>Culex</taxon>
        <taxon>Culex</taxon>
    </lineage>
</organism>
<dbReference type="AlphaFoldDB" id="A0A8D8J5I8"/>
<protein>
    <submittedName>
        <fullName evidence="1">(northern house mosquito) hypothetical protein</fullName>
    </submittedName>
</protein>
<accession>A0A8D8J5I8</accession>
<dbReference type="EMBL" id="HBUE01278105">
    <property type="protein sequence ID" value="CAG6567440.1"/>
    <property type="molecule type" value="Transcribed_RNA"/>
</dbReference>
<sequence>MRRLTFLKLHFLPSVNGIVQKRNFRLQTLPLEHPRPLQQLQTTVANVRSQSVPGNNHHIRKILQHVANRHFLAHSGTIERKQLIALFCVTDSAPQEFILLPRLAPKIALLAR</sequence>
<name>A0A8D8J5I8_CULPI</name>
<dbReference type="EMBL" id="HBUE01099604">
    <property type="protein sequence ID" value="CAG6484570.1"/>
    <property type="molecule type" value="Transcribed_RNA"/>
</dbReference>